<dbReference type="EMBL" id="KV700125">
    <property type="protein sequence ID" value="OCF34395.1"/>
    <property type="molecule type" value="Genomic_DNA"/>
</dbReference>
<sequence>MLFVGSMGIMEGRGGDEIQQKFSDMYIPALIANWKVWPLIQTINFKLMPIQYRVPFQSTCGIAWTLYLSLLNAKADAKEDQ</sequence>
<dbReference type="AlphaFoldDB" id="A0A1B9GU66"/>
<evidence type="ECO:0000256" key="3">
    <source>
        <dbReference type="ARBA" id="ARBA00022692"/>
    </source>
</evidence>
<dbReference type="OrthoDB" id="10267969at2759"/>
<dbReference type="InterPro" id="IPR007248">
    <property type="entry name" value="Mpv17_PMP22"/>
</dbReference>
<comment type="similarity">
    <text evidence="2 6">Belongs to the peroxisomal membrane protein PXMP2/4 family.</text>
</comment>
<proteinExistence type="inferred from homology"/>
<evidence type="ECO:0000313" key="8">
    <source>
        <dbReference type="Proteomes" id="UP000092666"/>
    </source>
</evidence>
<keyword evidence="3" id="KW-0812">Transmembrane</keyword>
<evidence type="ECO:0000256" key="6">
    <source>
        <dbReference type="RuleBase" id="RU363053"/>
    </source>
</evidence>
<dbReference type="STRING" id="1296120.A0A1B9GU66"/>
<keyword evidence="5" id="KW-0472">Membrane</keyword>
<evidence type="ECO:0008006" key="9">
    <source>
        <dbReference type="Google" id="ProtNLM"/>
    </source>
</evidence>
<dbReference type="PANTHER" id="PTHR11266">
    <property type="entry name" value="PEROXISOMAL MEMBRANE PROTEIN 2, PXMP2 MPV17"/>
    <property type="match status" value="1"/>
</dbReference>
<dbReference type="Proteomes" id="UP000092666">
    <property type="component" value="Unassembled WGS sequence"/>
</dbReference>
<dbReference type="Pfam" id="PF04117">
    <property type="entry name" value="Mpv17_PMP22"/>
    <property type="match status" value="1"/>
</dbReference>
<evidence type="ECO:0000256" key="5">
    <source>
        <dbReference type="ARBA" id="ARBA00023136"/>
    </source>
</evidence>
<reference evidence="8" key="2">
    <citation type="submission" date="2013-12" db="EMBL/GenBank/DDBJ databases">
        <title>Evolution of pathogenesis and genome organization in the Tremellales.</title>
        <authorList>
            <person name="Cuomo C."/>
            <person name="Litvintseva A."/>
            <person name="Heitman J."/>
            <person name="Chen Y."/>
            <person name="Sun S."/>
            <person name="Springer D."/>
            <person name="Dromer F."/>
            <person name="Young S."/>
            <person name="Zeng Q."/>
            <person name="Chapman S."/>
            <person name="Gujja S."/>
            <person name="Saif S."/>
            <person name="Birren B."/>
        </authorList>
    </citation>
    <scope>NUCLEOTIDE SEQUENCE [LARGE SCALE GENOMIC DNA]</scope>
    <source>
        <strain evidence="8">BCC8398</strain>
    </source>
</reference>
<evidence type="ECO:0000256" key="2">
    <source>
        <dbReference type="ARBA" id="ARBA00006824"/>
    </source>
</evidence>
<keyword evidence="8" id="KW-1185">Reference proteome</keyword>
<evidence type="ECO:0000256" key="1">
    <source>
        <dbReference type="ARBA" id="ARBA00004141"/>
    </source>
</evidence>
<name>A0A1B9GU66_9TREE</name>
<dbReference type="PANTHER" id="PTHR11266:SF50">
    <property type="entry name" value="VACUOLAR MEMBRANE PROTEIN YOR292C"/>
    <property type="match status" value="1"/>
</dbReference>
<keyword evidence="4" id="KW-1133">Transmembrane helix</keyword>
<dbReference type="GO" id="GO:0005739">
    <property type="term" value="C:mitochondrion"/>
    <property type="evidence" value="ECO:0007669"/>
    <property type="project" value="TreeGrafter"/>
</dbReference>
<evidence type="ECO:0000313" key="7">
    <source>
        <dbReference type="EMBL" id="OCF34395.1"/>
    </source>
</evidence>
<gene>
    <name evidence="7" type="ORF">I316_03909</name>
</gene>
<accession>A0A1B9GU66</accession>
<reference evidence="7 8" key="1">
    <citation type="submission" date="2013-07" db="EMBL/GenBank/DDBJ databases">
        <title>The Genome Sequence of Cryptococcus heveanensis BCC8398.</title>
        <authorList>
            <consortium name="The Broad Institute Genome Sequencing Platform"/>
            <person name="Cuomo C."/>
            <person name="Litvintseva A."/>
            <person name="Chen Y."/>
            <person name="Heitman J."/>
            <person name="Sun S."/>
            <person name="Springer D."/>
            <person name="Dromer F."/>
            <person name="Young S.K."/>
            <person name="Zeng Q."/>
            <person name="Gargeya S."/>
            <person name="Fitzgerald M."/>
            <person name="Abouelleil A."/>
            <person name="Alvarado L."/>
            <person name="Berlin A.M."/>
            <person name="Chapman S.B."/>
            <person name="Dewar J."/>
            <person name="Goldberg J."/>
            <person name="Griggs A."/>
            <person name="Gujja S."/>
            <person name="Hansen M."/>
            <person name="Howarth C."/>
            <person name="Imamovic A."/>
            <person name="Larimer J."/>
            <person name="McCowan C."/>
            <person name="Murphy C."/>
            <person name="Pearson M."/>
            <person name="Priest M."/>
            <person name="Roberts A."/>
            <person name="Saif S."/>
            <person name="Shea T."/>
            <person name="Sykes S."/>
            <person name="Wortman J."/>
            <person name="Nusbaum C."/>
            <person name="Birren B."/>
        </authorList>
    </citation>
    <scope>NUCLEOTIDE SEQUENCE [LARGE SCALE GENOMIC DNA]</scope>
    <source>
        <strain evidence="7 8">BCC8398</strain>
    </source>
</reference>
<dbReference type="GO" id="GO:0016020">
    <property type="term" value="C:membrane"/>
    <property type="evidence" value="ECO:0007669"/>
    <property type="project" value="UniProtKB-SubCell"/>
</dbReference>
<organism evidence="7 8">
    <name type="scientific">Kwoniella heveanensis BCC8398</name>
    <dbReference type="NCBI Taxonomy" id="1296120"/>
    <lineage>
        <taxon>Eukaryota</taxon>
        <taxon>Fungi</taxon>
        <taxon>Dikarya</taxon>
        <taxon>Basidiomycota</taxon>
        <taxon>Agaricomycotina</taxon>
        <taxon>Tremellomycetes</taxon>
        <taxon>Tremellales</taxon>
        <taxon>Cryptococcaceae</taxon>
        <taxon>Kwoniella</taxon>
    </lineage>
</organism>
<protein>
    <recommendedName>
        <fullName evidence="9">Protein SYM1</fullName>
    </recommendedName>
</protein>
<evidence type="ECO:0000256" key="4">
    <source>
        <dbReference type="ARBA" id="ARBA00022989"/>
    </source>
</evidence>
<comment type="subcellular location">
    <subcellularLocation>
        <location evidence="1">Membrane</location>
        <topology evidence="1">Multi-pass membrane protein</topology>
    </subcellularLocation>
</comment>